<dbReference type="InterPro" id="IPR041522">
    <property type="entry name" value="CdaR_GGDEF"/>
</dbReference>
<dbReference type="PANTHER" id="PTHR33744:SF17">
    <property type="entry name" value="CONSERVED PROTEIN"/>
    <property type="match status" value="1"/>
</dbReference>
<protein>
    <submittedName>
        <fullName evidence="4">Regulator of polyketide synthase expression</fullName>
    </submittedName>
</protein>
<feature type="domain" description="CdaR GGDEF-like" evidence="3">
    <location>
        <begin position="282"/>
        <end position="392"/>
    </location>
</feature>
<dbReference type="AlphaFoldDB" id="A0A1M4EN66"/>
<evidence type="ECO:0000259" key="2">
    <source>
        <dbReference type="Pfam" id="PF13556"/>
    </source>
</evidence>
<organism evidence="4">
    <name type="scientific">Nonomuraea gerenzanensis</name>
    <dbReference type="NCBI Taxonomy" id="93944"/>
    <lineage>
        <taxon>Bacteria</taxon>
        <taxon>Bacillati</taxon>
        <taxon>Actinomycetota</taxon>
        <taxon>Actinomycetes</taxon>
        <taxon>Streptosporangiales</taxon>
        <taxon>Streptosporangiaceae</taxon>
        <taxon>Nonomuraea</taxon>
    </lineage>
</organism>
<dbReference type="InterPro" id="IPR042070">
    <property type="entry name" value="PucR_C-HTH_sf"/>
</dbReference>
<dbReference type="Gene3D" id="1.10.10.2840">
    <property type="entry name" value="PucR C-terminal helix-turn-helix domain"/>
    <property type="match status" value="1"/>
</dbReference>
<proteinExistence type="inferred from homology"/>
<sequence>MKTGATLRAVMTALGGPVTGLITAPDGLDVELRAVVIAEPGDPVGPGDLVLVAGARGEVAVPVIEAAAGCGAAAVAVKGEPVEAMRQAGIAVLGIDPDARWDQVETLARAVIEGGGDGPGGHQDLFSLAQTVATLTGGAVTIEDTAHRVLAYSESDDEVDELRRQSILGRNCPEPYLAHLREWGVYQRLWAGEEVVDIAERPDLGVRRRLVIGVHAGNRPLGSIWVQEGRAPLTGHSAETLRGAGRLAALHLARLYGGTATARAGEDLAVGLLTGGFDSEGLARHLGIDPAAPTAVIAVDLRERPDRSWLELRRTQATEIISVHAAAYRRDAMVIPACGFIYILLPDPARATLPAWATDVVAALRRHLGTPVQAAVCGVAAHVSEVPRAKKEGGKILEIIASAPERLVATLAEVRSSIVLRDMLNVLRDSGLHDPSLDALEPELAHTLLAYLDAFGDVATAAEALHVHPNTVRHRLRRAGATTGIDLSDPEQRLVAMIQLRLGS</sequence>
<dbReference type="InterPro" id="IPR025736">
    <property type="entry name" value="PucR_C-HTH_dom"/>
</dbReference>
<dbReference type="RefSeq" id="WP_225268886.1">
    <property type="nucleotide sequence ID" value="NZ_CP084058.1"/>
</dbReference>
<evidence type="ECO:0000256" key="1">
    <source>
        <dbReference type="ARBA" id="ARBA00006754"/>
    </source>
</evidence>
<reference evidence="4" key="1">
    <citation type="submission" date="2016-04" db="EMBL/GenBank/DDBJ databases">
        <authorList>
            <person name="Evans L.H."/>
            <person name="Alamgir A."/>
            <person name="Owens N."/>
            <person name="Weber N.D."/>
            <person name="Virtaneva K."/>
            <person name="Barbian K."/>
            <person name="Babar A."/>
            <person name="Rosenke K."/>
        </authorList>
    </citation>
    <scope>NUCLEOTIDE SEQUENCE</scope>
    <source>
        <strain evidence="4">Nono1</strain>
    </source>
</reference>
<comment type="similarity">
    <text evidence="1">Belongs to the CdaR family.</text>
</comment>
<accession>A0A1M4EN66</accession>
<evidence type="ECO:0000259" key="3">
    <source>
        <dbReference type="Pfam" id="PF17853"/>
    </source>
</evidence>
<gene>
    <name evidence="4" type="ORF">BN4615_P9795</name>
</gene>
<feature type="domain" description="PucR C-terminal helix-turn-helix" evidence="2">
    <location>
        <begin position="444"/>
        <end position="501"/>
    </location>
</feature>
<dbReference type="PANTHER" id="PTHR33744">
    <property type="entry name" value="CARBOHYDRATE DIACID REGULATOR"/>
    <property type="match status" value="1"/>
</dbReference>
<evidence type="ECO:0000313" key="4">
    <source>
        <dbReference type="EMBL" id="SBP00279.1"/>
    </source>
</evidence>
<dbReference type="Pfam" id="PF17853">
    <property type="entry name" value="GGDEF_2"/>
    <property type="match status" value="1"/>
</dbReference>
<dbReference type="InterPro" id="IPR051448">
    <property type="entry name" value="CdaR-like_regulators"/>
</dbReference>
<name>A0A1M4EN66_9ACTN</name>
<dbReference type="Pfam" id="PF13556">
    <property type="entry name" value="HTH_30"/>
    <property type="match status" value="1"/>
</dbReference>
<dbReference type="EMBL" id="LT559118">
    <property type="protein sequence ID" value="SBP00279.1"/>
    <property type="molecule type" value="Genomic_DNA"/>
</dbReference>